<evidence type="ECO:0000256" key="3">
    <source>
        <dbReference type="ARBA" id="ARBA00022840"/>
    </source>
</evidence>
<proteinExistence type="predicted"/>
<dbReference type="PANTHER" id="PTHR42939">
    <property type="entry name" value="ABC TRANSPORTER ATP-BINDING PROTEIN ALBC-RELATED"/>
    <property type="match status" value="1"/>
</dbReference>
<evidence type="ECO:0000313" key="5">
    <source>
        <dbReference type="EMBL" id="MBB6041225.1"/>
    </source>
</evidence>
<name>A0A7W9W1U4_9FIRM</name>
<dbReference type="Proteomes" id="UP000522163">
    <property type="component" value="Unassembled WGS sequence"/>
</dbReference>
<dbReference type="SUPFAM" id="SSF52540">
    <property type="entry name" value="P-loop containing nucleoside triphosphate hydrolases"/>
    <property type="match status" value="1"/>
</dbReference>
<evidence type="ECO:0000313" key="6">
    <source>
        <dbReference type="Proteomes" id="UP000522163"/>
    </source>
</evidence>
<keyword evidence="1" id="KW-0813">Transport</keyword>
<comment type="caution">
    <text evidence="5">The sequence shown here is derived from an EMBL/GenBank/DDBJ whole genome shotgun (WGS) entry which is preliminary data.</text>
</comment>
<sequence length="281" mass="32029">MLEIKGLKKRFKAKEVLKNLNLSINEGEIVCLLGNNGAGKTTLINCILRMLQADAGSIFLEGRDISTYKNEEYFSKVNALLESSVNVYDYLTGWQNIEYFSGLLKLDSGNEKIKTYISLFELEEAIHEAVGTYSRGMRQKLALLIALMSSPKLLLLDEPTLGLDIQSKLSVIQILNTIIKTEKIAVLLTSHQMDVVQKLQSRILILKDGVVHAFDKADYEDKDLYTVSYIKDSVMESDTIRGSFQDIYQSYYGKYEIMEIRKKERDLEEILLEVFHETDEG</sequence>
<gene>
    <name evidence="5" type="ORF">HNQ46_001202</name>
</gene>
<organism evidence="5 6">
    <name type="scientific">Oribacterium sinus</name>
    <dbReference type="NCBI Taxonomy" id="237576"/>
    <lineage>
        <taxon>Bacteria</taxon>
        <taxon>Bacillati</taxon>
        <taxon>Bacillota</taxon>
        <taxon>Clostridia</taxon>
        <taxon>Lachnospirales</taxon>
        <taxon>Lachnospiraceae</taxon>
        <taxon>Oribacterium</taxon>
    </lineage>
</organism>
<dbReference type="EMBL" id="JACHHH010000005">
    <property type="protein sequence ID" value="MBB6041225.1"/>
    <property type="molecule type" value="Genomic_DNA"/>
</dbReference>
<keyword evidence="3 5" id="KW-0067">ATP-binding</keyword>
<evidence type="ECO:0000259" key="4">
    <source>
        <dbReference type="PROSITE" id="PS50893"/>
    </source>
</evidence>
<dbReference type="InterPro" id="IPR027417">
    <property type="entry name" value="P-loop_NTPase"/>
</dbReference>
<keyword evidence="2" id="KW-0547">Nucleotide-binding</keyword>
<dbReference type="GO" id="GO:0016887">
    <property type="term" value="F:ATP hydrolysis activity"/>
    <property type="evidence" value="ECO:0007669"/>
    <property type="project" value="InterPro"/>
</dbReference>
<dbReference type="InterPro" id="IPR003439">
    <property type="entry name" value="ABC_transporter-like_ATP-bd"/>
</dbReference>
<dbReference type="CDD" id="cd03230">
    <property type="entry name" value="ABC_DR_subfamily_A"/>
    <property type="match status" value="1"/>
</dbReference>
<dbReference type="PANTHER" id="PTHR42939:SF1">
    <property type="entry name" value="ABC TRANSPORTER ATP-BINDING PROTEIN ALBC-RELATED"/>
    <property type="match status" value="1"/>
</dbReference>
<dbReference type="GO" id="GO:0005524">
    <property type="term" value="F:ATP binding"/>
    <property type="evidence" value="ECO:0007669"/>
    <property type="project" value="UniProtKB-KW"/>
</dbReference>
<evidence type="ECO:0000256" key="2">
    <source>
        <dbReference type="ARBA" id="ARBA00022741"/>
    </source>
</evidence>
<reference evidence="5 6" key="1">
    <citation type="submission" date="2020-08" db="EMBL/GenBank/DDBJ databases">
        <title>Genomic Encyclopedia of Type Strains, Phase IV (KMG-IV): sequencing the most valuable type-strain genomes for metagenomic binning, comparative biology and taxonomic classification.</title>
        <authorList>
            <person name="Goeker M."/>
        </authorList>
    </citation>
    <scope>NUCLEOTIDE SEQUENCE [LARGE SCALE GENOMIC DNA]</scope>
    <source>
        <strain evidence="5 6">DSM 17245</strain>
    </source>
</reference>
<dbReference type="InterPro" id="IPR003593">
    <property type="entry name" value="AAA+_ATPase"/>
</dbReference>
<evidence type="ECO:0000256" key="1">
    <source>
        <dbReference type="ARBA" id="ARBA00022448"/>
    </source>
</evidence>
<dbReference type="AlphaFoldDB" id="A0A7W9W1U4"/>
<dbReference type="GeneID" id="85014741"/>
<dbReference type="Pfam" id="PF00005">
    <property type="entry name" value="ABC_tran"/>
    <property type="match status" value="1"/>
</dbReference>
<feature type="domain" description="ABC transporter" evidence="4">
    <location>
        <begin position="2"/>
        <end position="233"/>
    </location>
</feature>
<accession>A0A7W9W1U4</accession>
<dbReference type="SMART" id="SM00382">
    <property type="entry name" value="AAA"/>
    <property type="match status" value="1"/>
</dbReference>
<dbReference type="Gene3D" id="3.40.50.300">
    <property type="entry name" value="P-loop containing nucleotide triphosphate hydrolases"/>
    <property type="match status" value="1"/>
</dbReference>
<dbReference type="InterPro" id="IPR051782">
    <property type="entry name" value="ABC_Transporter_VariousFunc"/>
</dbReference>
<dbReference type="RefSeq" id="WP_183683821.1">
    <property type="nucleotide sequence ID" value="NZ_JACHHH010000005.1"/>
</dbReference>
<dbReference type="PROSITE" id="PS50893">
    <property type="entry name" value="ABC_TRANSPORTER_2"/>
    <property type="match status" value="1"/>
</dbReference>
<protein>
    <submittedName>
        <fullName evidence="5">ABC-2 type transport system ATP-binding protein</fullName>
    </submittedName>
</protein>